<proteinExistence type="predicted"/>
<gene>
    <name evidence="2" type="ORF">LNKW23_07540</name>
</gene>
<dbReference type="PROSITE" id="PS51257">
    <property type="entry name" value="PROKAR_LIPOPROTEIN"/>
    <property type="match status" value="1"/>
</dbReference>
<comment type="caution">
    <text evidence="2">The sequence shown here is derived from an EMBL/GenBank/DDBJ whole genome shotgun (WGS) entry which is preliminary data.</text>
</comment>
<keyword evidence="3" id="KW-1185">Reference proteome</keyword>
<dbReference type="RefSeq" id="WP_285670199.1">
    <property type="nucleotide sequence ID" value="NZ_BSYI01000004.1"/>
</dbReference>
<dbReference type="InterPro" id="IPR025693">
    <property type="entry name" value="Gly-zipper_OmpA-like_dom"/>
</dbReference>
<dbReference type="Pfam" id="PF13436">
    <property type="entry name" value="Gly-zipper_OmpA"/>
    <property type="match status" value="1"/>
</dbReference>
<reference evidence="2 3" key="1">
    <citation type="submission" date="2023-04" db="EMBL/GenBank/DDBJ databases">
        <title>Marinoamorphus aggregata gen. nov., sp. Nov., isolate from tissue of brittle star Ophioplocus japonicus.</title>
        <authorList>
            <person name="Kawano K."/>
            <person name="Sawayama S."/>
            <person name="Nakagawa S."/>
        </authorList>
    </citation>
    <scope>NUCLEOTIDE SEQUENCE [LARGE SCALE GENOMIC DNA]</scope>
    <source>
        <strain evidence="2 3">NKW23</strain>
    </source>
</reference>
<evidence type="ECO:0000313" key="2">
    <source>
        <dbReference type="EMBL" id="GMG81541.1"/>
    </source>
</evidence>
<accession>A0ABQ6LDW7</accession>
<sequence>MKHAAILSIALLAAGCAGLDDRQQRALTGSAAGAAGGALIGAIAGNAGLGAAIGAGAGLAGGLIVDKVERDKQAAYRRGYHDGSVN</sequence>
<evidence type="ECO:0000313" key="3">
    <source>
        <dbReference type="Proteomes" id="UP001239909"/>
    </source>
</evidence>
<protein>
    <recommendedName>
        <fullName evidence="1">Glycine-zipper-containing OmpA-like membrane domain-containing protein</fullName>
    </recommendedName>
</protein>
<organism evidence="2 3">
    <name type="scientific">Paralimibaculum aggregatum</name>
    <dbReference type="NCBI Taxonomy" id="3036245"/>
    <lineage>
        <taxon>Bacteria</taxon>
        <taxon>Pseudomonadati</taxon>
        <taxon>Pseudomonadota</taxon>
        <taxon>Alphaproteobacteria</taxon>
        <taxon>Rhodobacterales</taxon>
        <taxon>Paracoccaceae</taxon>
        <taxon>Paralimibaculum</taxon>
    </lineage>
</organism>
<name>A0ABQ6LDW7_9RHOB</name>
<feature type="domain" description="Glycine-zipper-containing OmpA-like membrane" evidence="1">
    <location>
        <begin position="25"/>
        <end position="65"/>
    </location>
</feature>
<dbReference type="Proteomes" id="UP001239909">
    <property type="component" value="Unassembled WGS sequence"/>
</dbReference>
<evidence type="ECO:0000259" key="1">
    <source>
        <dbReference type="Pfam" id="PF13436"/>
    </source>
</evidence>
<dbReference type="EMBL" id="BSYI01000004">
    <property type="protein sequence ID" value="GMG81541.1"/>
    <property type="molecule type" value="Genomic_DNA"/>
</dbReference>